<reference evidence="2" key="2">
    <citation type="journal article" date="2023" name="IMA Fungus">
        <title>Comparative genomic study of the Penicillium genus elucidates a diverse pangenome and 15 lateral gene transfer events.</title>
        <authorList>
            <person name="Petersen C."/>
            <person name="Sorensen T."/>
            <person name="Nielsen M.R."/>
            <person name="Sondergaard T.E."/>
            <person name="Sorensen J.L."/>
            <person name="Fitzpatrick D.A."/>
            <person name="Frisvad J.C."/>
            <person name="Nielsen K.L."/>
        </authorList>
    </citation>
    <scope>NUCLEOTIDE SEQUENCE</scope>
    <source>
        <strain evidence="2">IBT 30728</strain>
    </source>
</reference>
<organism evidence="2 3">
    <name type="scientific">Penicillium diatomitis</name>
    <dbReference type="NCBI Taxonomy" id="2819901"/>
    <lineage>
        <taxon>Eukaryota</taxon>
        <taxon>Fungi</taxon>
        <taxon>Dikarya</taxon>
        <taxon>Ascomycota</taxon>
        <taxon>Pezizomycotina</taxon>
        <taxon>Eurotiomycetes</taxon>
        <taxon>Eurotiomycetidae</taxon>
        <taxon>Eurotiales</taxon>
        <taxon>Aspergillaceae</taxon>
        <taxon>Penicillium</taxon>
    </lineage>
</organism>
<proteinExistence type="predicted"/>
<dbReference type="Proteomes" id="UP001148312">
    <property type="component" value="Unassembled WGS sequence"/>
</dbReference>
<keyword evidence="3" id="KW-1185">Reference proteome</keyword>
<evidence type="ECO:0000256" key="1">
    <source>
        <dbReference type="SAM" id="MobiDB-lite"/>
    </source>
</evidence>
<feature type="region of interest" description="Disordered" evidence="1">
    <location>
        <begin position="99"/>
        <end position="162"/>
    </location>
</feature>
<protein>
    <submittedName>
        <fullName evidence="2">Uncharacterized protein</fullName>
    </submittedName>
</protein>
<comment type="caution">
    <text evidence="2">The sequence shown here is derived from an EMBL/GenBank/DDBJ whole genome shotgun (WGS) entry which is preliminary data.</text>
</comment>
<dbReference type="AlphaFoldDB" id="A0A9W9WTQ5"/>
<name>A0A9W9WTQ5_9EURO</name>
<accession>A0A9W9WTQ5</accession>
<evidence type="ECO:0000313" key="2">
    <source>
        <dbReference type="EMBL" id="KAJ5475352.1"/>
    </source>
</evidence>
<feature type="compositionally biased region" description="Polar residues" evidence="1">
    <location>
        <begin position="99"/>
        <end position="113"/>
    </location>
</feature>
<dbReference type="GeneID" id="81628268"/>
<feature type="compositionally biased region" description="Pro residues" evidence="1">
    <location>
        <begin position="139"/>
        <end position="151"/>
    </location>
</feature>
<feature type="compositionally biased region" description="Polar residues" evidence="1">
    <location>
        <begin position="153"/>
        <end position="162"/>
    </location>
</feature>
<gene>
    <name evidence="2" type="ORF">N7539_008418</name>
</gene>
<dbReference type="RefSeq" id="XP_056787110.1">
    <property type="nucleotide sequence ID" value="XM_056938018.1"/>
</dbReference>
<sequence>MSASGFVPAESIVTRVEPVSFCDAQLTTGLEVKKGLDVGICTRLLTEWVYFCMEAAQTGARIGVQSRHGCCIQASRVHDRGTWTDERVCALRLSSAVQSRDSTISGSRFTEPSPSRPLHLRRNDAQRPAAPGGVDPPEFQIPPPPGLPVPEPKSNSCKVTAS</sequence>
<dbReference type="EMBL" id="JAPWDQ010000012">
    <property type="protein sequence ID" value="KAJ5475352.1"/>
    <property type="molecule type" value="Genomic_DNA"/>
</dbReference>
<evidence type="ECO:0000313" key="3">
    <source>
        <dbReference type="Proteomes" id="UP001148312"/>
    </source>
</evidence>
<reference evidence="2" key="1">
    <citation type="submission" date="2022-12" db="EMBL/GenBank/DDBJ databases">
        <authorList>
            <person name="Petersen C."/>
        </authorList>
    </citation>
    <scope>NUCLEOTIDE SEQUENCE</scope>
    <source>
        <strain evidence="2">IBT 30728</strain>
    </source>
</reference>